<keyword evidence="1" id="KW-0812">Transmembrane</keyword>
<name>A0A938YPV9_9ACTN</name>
<organism evidence="2 3">
    <name type="scientific">Nakamurella flavida</name>
    <dbReference type="NCBI Taxonomy" id="363630"/>
    <lineage>
        <taxon>Bacteria</taxon>
        <taxon>Bacillati</taxon>
        <taxon>Actinomycetota</taxon>
        <taxon>Actinomycetes</taxon>
        <taxon>Nakamurellales</taxon>
        <taxon>Nakamurellaceae</taxon>
        <taxon>Nakamurella</taxon>
    </lineage>
</organism>
<keyword evidence="3" id="KW-1185">Reference proteome</keyword>
<keyword evidence="1" id="KW-1133">Transmembrane helix</keyword>
<sequence length="91" mass="10197">MAPDPDRPRLTAPAPTDTARIPVSSMVMLAVGMIGLISFLLVFTWQAPWFLWLIPAACAIALLARLDRAVRSRRRAREELDAQYGRPAPRR</sequence>
<evidence type="ECO:0000256" key="1">
    <source>
        <dbReference type="SAM" id="Phobius"/>
    </source>
</evidence>
<dbReference type="AlphaFoldDB" id="A0A938YPV9"/>
<dbReference type="EMBL" id="JAERWL010000009">
    <property type="protein sequence ID" value="MBM9477038.1"/>
    <property type="molecule type" value="Genomic_DNA"/>
</dbReference>
<dbReference type="RefSeq" id="WP_205257143.1">
    <property type="nucleotide sequence ID" value="NZ_BAAAPV010000001.1"/>
</dbReference>
<evidence type="ECO:0000313" key="3">
    <source>
        <dbReference type="Proteomes" id="UP000663801"/>
    </source>
</evidence>
<keyword evidence="1" id="KW-0472">Membrane</keyword>
<dbReference type="Proteomes" id="UP000663801">
    <property type="component" value="Unassembled WGS sequence"/>
</dbReference>
<reference evidence="2" key="1">
    <citation type="submission" date="2021-01" db="EMBL/GenBank/DDBJ databases">
        <title>KCTC 19127 draft genome.</title>
        <authorList>
            <person name="An D."/>
        </authorList>
    </citation>
    <scope>NUCLEOTIDE SEQUENCE</scope>
    <source>
        <strain evidence="2">KCTC 19127</strain>
    </source>
</reference>
<feature type="transmembrane region" description="Helical" evidence="1">
    <location>
        <begin position="21"/>
        <end position="43"/>
    </location>
</feature>
<protein>
    <submittedName>
        <fullName evidence="2">Uncharacterized protein</fullName>
    </submittedName>
</protein>
<comment type="caution">
    <text evidence="2">The sequence shown here is derived from an EMBL/GenBank/DDBJ whole genome shotgun (WGS) entry which is preliminary data.</text>
</comment>
<accession>A0A938YPV9</accession>
<feature type="transmembrane region" description="Helical" evidence="1">
    <location>
        <begin position="49"/>
        <end position="66"/>
    </location>
</feature>
<evidence type="ECO:0000313" key="2">
    <source>
        <dbReference type="EMBL" id="MBM9477038.1"/>
    </source>
</evidence>
<gene>
    <name evidence="2" type="ORF">JL107_11315</name>
</gene>
<proteinExistence type="predicted"/>